<dbReference type="AlphaFoldDB" id="A0A9X1XL42"/>
<dbReference type="PANTHER" id="PTHR48079">
    <property type="entry name" value="PROTEIN YEEZ"/>
    <property type="match status" value="1"/>
</dbReference>
<dbReference type="Proteomes" id="UP001139559">
    <property type="component" value="Unassembled WGS sequence"/>
</dbReference>
<dbReference type="Pfam" id="PF13460">
    <property type="entry name" value="NAD_binding_10"/>
    <property type="match status" value="1"/>
</dbReference>
<dbReference type="SUPFAM" id="SSF51735">
    <property type="entry name" value="NAD(P)-binding Rossmann-fold domains"/>
    <property type="match status" value="1"/>
</dbReference>
<keyword evidence="3" id="KW-1185">Reference proteome</keyword>
<comment type="caution">
    <text evidence="2">The sequence shown here is derived from an EMBL/GenBank/DDBJ whole genome shotgun (WGS) entry which is preliminary data.</text>
</comment>
<dbReference type="RefSeq" id="WP_248007980.1">
    <property type="nucleotide sequence ID" value="NZ_JAJHVV010000003.1"/>
</dbReference>
<dbReference type="EMBL" id="JAJHVV010000003">
    <property type="protein sequence ID" value="MCK6262870.1"/>
    <property type="molecule type" value="Genomic_DNA"/>
</dbReference>
<evidence type="ECO:0000259" key="1">
    <source>
        <dbReference type="Pfam" id="PF13460"/>
    </source>
</evidence>
<dbReference type="Gene3D" id="3.40.50.720">
    <property type="entry name" value="NAD(P)-binding Rossmann-like Domain"/>
    <property type="match status" value="1"/>
</dbReference>
<proteinExistence type="predicted"/>
<dbReference type="GO" id="GO:0005737">
    <property type="term" value="C:cytoplasm"/>
    <property type="evidence" value="ECO:0007669"/>
    <property type="project" value="TreeGrafter"/>
</dbReference>
<dbReference type="GO" id="GO:0004029">
    <property type="term" value="F:aldehyde dehydrogenase (NAD+) activity"/>
    <property type="evidence" value="ECO:0007669"/>
    <property type="project" value="TreeGrafter"/>
</dbReference>
<reference evidence="2" key="1">
    <citation type="submission" date="2021-11" db="EMBL/GenBank/DDBJ databases">
        <title>Vibrio ZSDE26 sp. nov. and Vibrio ZSDZ34 sp. nov., isolated from coastal seawater in Qingdao.</title>
        <authorList>
            <person name="Zhang P."/>
        </authorList>
    </citation>
    <scope>NUCLEOTIDE SEQUENCE</scope>
    <source>
        <strain evidence="2">ZSDE26</strain>
    </source>
</reference>
<evidence type="ECO:0000313" key="2">
    <source>
        <dbReference type="EMBL" id="MCK6262870.1"/>
    </source>
</evidence>
<evidence type="ECO:0000313" key="3">
    <source>
        <dbReference type="Proteomes" id="UP001139559"/>
    </source>
</evidence>
<sequence length="290" mass="32104">MKNITIIGAGWLGQPLATTLLSKGYRVFASKTSQANCQSLHQLGIKAFQCNLLHPKTLETDLIEQQPDIVIGCFPPGFRRGLTDEYQLMWKSITQAALNSKVKKIIMINSTAVYPSTLPDLALPELIMTEEKASYSLALENSQFTDNAKVLLRAEKHIIDSGIDFSILRFSGLIGPNRHPARFVSKLKQISQSAPANMLHLDDAIGSVIFAIEQLDNQIVNVTTPDVMSKQQFYQMALESANLPSSLLPSVVDLPDKKIETTKLVAAGYQYQYQTLKQALNAIQFDLPLV</sequence>
<protein>
    <submittedName>
        <fullName evidence="2">NAD(P)H-binding protein</fullName>
    </submittedName>
</protein>
<organism evidence="2 3">
    <name type="scientific">Vibrio amylolyticus</name>
    <dbReference type="NCBI Taxonomy" id="2847292"/>
    <lineage>
        <taxon>Bacteria</taxon>
        <taxon>Pseudomonadati</taxon>
        <taxon>Pseudomonadota</taxon>
        <taxon>Gammaproteobacteria</taxon>
        <taxon>Vibrionales</taxon>
        <taxon>Vibrionaceae</taxon>
        <taxon>Vibrio</taxon>
    </lineage>
</organism>
<dbReference type="InterPro" id="IPR016040">
    <property type="entry name" value="NAD(P)-bd_dom"/>
</dbReference>
<gene>
    <name evidence="2" type="ORF">KP803_06215</name>
</gene>
<dbReference type="InterPro" id="IPR051783">
    <property type="entry name" value="NAD(P)-dependent_oxidoreduct"/>
</dbReference>
<accession>A0A9X1XL42</accession>
<feature type="domain" description="NAD(P)-binding" evidence="1">
    <location>
        <begin position="9"/>
        <end position="190"/>
    </location>
</feature>
<dbReference type="PANTHER" id="PTHR48079:SF6">
    <property type="entry name" value="NAD(P)-BINDING DOMAIN-CONTAINING PROTEIN-RELATED"/>
    <property type="match status" value="1"/>
</dbReference>
<name>A0A9X1XL42_9VIBR</name>
<dbReference type="InterPro" id="IPR036291">
    <property type="entry name" value="NAD(P)-bd_dom_sf"/>
</dbReference>